<evidence type="ECO:0008006" key="4">
    <source>
        <dbReference type="Google" id="ProtNLM"/>
    </source>
</evidence>
<evidence type="ECO:0000313" key="3">
    <source>
        <dbReference type="Proteomes" id="UP000606921"/>
    </source>
</evidence>
<keyword evidence="3" id="KW-1185">Reference proteome</keyword>
<sequence>MALFPPASRTMSSERQRKPQDWWPGLTLALLLAAFLGLVAGSADSAAPHFAAFPGENTSETPHLSKRDQMRVVVAEARRDGAPAAAGEQGGGLLPRSTMPLADMRGSRPHLVWNTRDPALTSAAPFHPRAPPLLA</sequence>
<proteinExistence type="predicted"/>
<dbReference type="EMBL" id="CABFWF030000014">
    <property type="protein sequence ID" value="CAD7047912.1"/>
    <property type="molecule type" value="Genomic_DNA"/>
</dbReference>
<protein>
    <recommendedName>
        <fullName evidence="4">Transmembrane protein</fullName>
    </recommendedName>
</protein>
<gene>
    <name evidence="2" type="ORF">REJC140_01314</name>
</gene>
<dbReference type="Proteomes" id="UP000606921">
    <property type="component" value="Unassembled WGS sequence"/>
</dbReference>
<accession>A0ABN7JXG4</accession>
<evidence type="ECO:0000256" key="1">
    <source>
        <dbReference type="SAM" id="MobiDB-lite"/>
    </source>
</evidence>
<organism evidence="2 3">
    <name type="scientific">Pseudorhizobium endolithicum</name>
    <dbReference type="NCBI Taxonomy" id="1191678"/>
    <lineage>
        <taxon>Bacteria</taxon>
        <taxon>Pseudomonadati</taxon>
        <taxon>Pseudomonadota</taxon>
        <taxon>Alphaproteobacteria</taxon>
        <taxon>Hyphomicrobiales</taxon>
        <taxon>Rhizobiaceae</taxon>
        <taxon>Rhizobium/Agrobacterium group</taxon>
        <taxon>Pseudorhizobium</taxon>
    </lineage>
</organism>
<comment type="caution">
    <text evidence="2">The sequence shown here is derived from an EMBL/GenBank/DDBJ whole genome shotgun (WGS) entry which is preliminary data.</text>
</comment>
<name>A0ABN7JXG4_9HYPH</name>
<evidence type="ECO:0000313" key="2">
    <source>
        <dbReference type="EMBL" id="CAD7047912.1"/>
    </source>
</evidence>
<feature type="region of interest" description="Disordered" evidence="1">
    <location>
        <begin position="81"/>
        <end position="101"/>
    </location>
</feature>
<reference evidence="2 3" key="1">
    <citation type="submission" date="2020-11" db="EMBL/GenBank/DDBJ databases">
        <authorList>
            <person name="Lassalle F."/>
        </authorList>
    </citation>
    <scope>NUCLEOTIDE SEQUENCE [LARGE SCALE GENOMIC DNA]</scope>
    <source>
        <strain evidence="2 3">JC140</strain>
    </source>
</reference>